<dbReference type="InterPro" id="IPR011659">
    <property type="entry name" value="WD40"/>
</dbReference>
<keyword evidence="2" id="KW-1185">Reference proteome</keyword>
<dbReference type="SUPFAM" id="SSF82171">
    <property type="entry name" value="DPP6 N-terminal domain-like"/>
    <property type="match status" value="1"/>
</dbReference>
<comment type="caution">
    <text evidence="1">The sequence shown here is derived from an EMBL/GenBank/DDBJ whole genome shotgun (WGS) entry which is preliminary data.</text>
</comment>
<name>A0A849VDT5_9GAMM</name>
<dbReference type="EMBL" id="JABBPG010000004">
    <property type="protein sequence ID" value="NOU51275.1"/>
    <property type="molecule type" value="Genomic_DNA"/>
</dbReference>
<evidence type="ECO:0008006" key="3">
    <source>
        <dbReference type="Google" id="ProtNLM"/>
    </source>
</evidence>
<reference evidence="1 2" key="1">
    <citation type="submission" date="2020-04" db="EMBL/GenBank/DDBJ databases">
        <title>Pseudoalteromonas caenipelagi sp. nov., isolated from a tidal flat.</title>
        <authorList>
            <person name="Park S."/>
            <person name="Yoon J.-H."/>
        </authorList>
    </citation>
    <scope>NUCLEOTIDE SEQUENCE [LARGE SCALE GENOMIC DNA]</scope>
    <source>
        <strain evidence="1 2">JBTF-M23</strain>
    </source>
</reference>
<sequence length="297" mass="33315">MTNINRKRALLCSVMMMGCTNLDGNDVATLDGPYLGQTPPGMVPKAFAPGLVNTENWGDSIGFSADMNTIFVHRWRHTHEVKDPESEIYKKVDNRWRKSVLPAGTRKPQYSPDGNVMYFGAQYQERTADGWSELKSLGPKFDEIRIMGLKSSAKGTLVLDENARHNGGHGILRYSRLIDGTYEDPKPLPKTINTGMWNAHPFIAPDESYIMWDGIRESGYGEADLYISFRLSDGSWGDAINLGEQVNTDAEEGGPSVTPDGKYLFFNRMVLRKDGSGQRQSDIYWVDAQIIENLRPK</sequence>
<proteinExistence type="predicted"/>
<dbReference type="PROSITE" id="PS51257">
    <property type="entry name" value="PROKAR_LIPOPROTEIN"/>
    <property type="match status" value="1"/>
</dbReference>
<gene>
    <name evidence="1" type="ORF">HG263_12125</name>
</gene>
<evidence type="ECO:0000313" key="2">
    <source>
        <dbReference type="Proteomes" id="UP000586305"/>
    </source>
</evidence>
<protein>
    <recommendedName>
        <fullName evidence="3">WD40 repeat protein</fullName>
    </recommendedName>
</protein>
<dbReference type="InterPro" id="IPR011042">
    <property type="entry name" value="6-blade_b-propeller_TolB-like"/>
</dbReference>
<evidence type="ECO:0000313" key="1">
    <source>
        <dbReference type="EMBL" id="NOU51275.1"/>
    </source>
</evidence>
<dbReference type="Pfam" id="PF07676">
    <property type="entry name" value="PD40"/>
    <property type="match status" value="1"/>
</dbReference>
<dbReference type="RefSeq" id="WP_171626336.1">
    <property type="nucleotide sequence ID" value="NZ_JABBPG010000004.1"/>
</dbReference>
<organism evidence="1 2">
    <name type="scientific">Pseudoalteromonas caenipelagi</name>
    <dbReference type="NCBI Taxonomy" id="2726988"/>
    <lineage>
        <taxon>Bacteria</taxon>
        <taxon>Pseudomonadati</taxon>
        <taxon>Pseudomonadota</taxon>
        <taxon>Gammaproteobacteria</taxon>
        <taxon>Alteromonadales</taxon>
        <taxon>Pseudoalteromonadaceae</taxon>
        <taxon>Pseudoalteromonas</taxon>
    </lineage>
</organism>
<dbReference type="AlphaFoldDB" id="A0A849VDT5"/>
<dbReference type="Gene3D" id="2.120.10.30">
    <property type="entry name" value="TolB, C-terminal domain"/>
    <property type="match status" value="1"/>
</dbReference>
<accession>A0A849VDT5</accession>
<dbReference type="Proteomes" id="UP000586305">
    <property type="component" value="Unassembled WGS sequence"/>
</dbReference>